<feature type="active site" description="GMP-histidine intermediate" evidence="14">
    <location>
        <position position="395"/>
    </location>
</feature>
<protein>
    <recommendedName>
        <fullName evidence="10">tRNA-splicing ligase RtcB</fullName>
        <ecNumber evidence="3">6.5.1.8</ecNumber>
    </recommendedName>
    <alternativeName>
        <fullName evidence="9">3'-phosphate/5'-hydroxy nucleic acid ligase</fullName>
    </alternativeName>
</protein>
<dbReference type="RefSeq" id="WP_007691691.1">
    <property type="nucleotide sequence ID" value="NZ_AJRK01000383.1"/>
</dbReference>
<feature type="region of interest" description="Disordered" evidence="17">
    <location>
        <begin position="221"/>
        <end position="249"/>
    </location>
</feature>
<feature type="binding site" evidence="15">
    <location>
        <position position="466"/>
    </location>
    <ligand>
        <name>GMP</name>
        <dbReference type="ChEBI" id="CHEBI:58115"/>
    </ligand>
</feature>
<comment type="cofactor">
    <cofactor evidence="16">
        <name>Mn(2+)</name>
        <dbReference type="ChEBI" id="CHEBI:29035"/>
    </cofactor>
    <text evidence="16">Binds 2 manganese ions per subunit.</text>
</comment>
<feature type="binding site" evidence="15">
    <location>
        <begin position="395"/>
        <end position="398"/>
    </location>
    <ligand>
        <name>GMP</name>
        <dbReference type="ChEBI" id="CHEBI:58115"/>
    </ligand>
</feature>
<comment type="similarity">
    <text evidence="1">Belongs to the RtcB family.</text>
</comment>
<keyword evidence="19" id="KW-1185">Reference proteome</keyword>
<evidence type="ECO:0000256" key="16">
    <source>
        <dbReference type="PIRSR" id="PIRSR601233-3"/>
    </source>
</evidence>
<keyword evidence="5 16" id="KW-0479">Metal-binding</keyword>
<evidence type="ECO:0000313" key="19">
    <source>
        <dbReference type="Proteomes" id="UP000011566"/>
    </source>
</evidence>
<dbReference type="GO" id="GO:0003909">
    <property type="term" value="F:DNA ligase activity"/>
    <property type="evidence" value="ECO:0007669"/>
    <property type="project" value="TreeGrafter"/>
</dbReference>
<organism evidence="18 19">
    <name type="scientific">Halococcus hamelinensis 100A6</name>
    <dbReference type="NCBI Taxonomy" id="1132509"/>
    <lineage>
        <taxon>Archaea</taxon>
        <taxon>Methanobacteriati</taxon>
        <taxon>Methanobacteriota</taxon>
        <taxon>Stenosarchaea group</taxon>
        <taxon>Halobacteria</taxon>
        <taxon>Halobacteriales</taxon>
        <taxon>Halococcaceae</taxon>
        <taxon>Halococcus</taxon>
    </lineage>
</organism>
<evidence type="ECO:0000256" key="12">
    <source>
        <dbReference type="ARBA" id="ARBA00047746"/>
    </source>
</evidence>
<dbReference type="GO" id="GO:0005525">
    <property type="term" value="F:GTP binding"/>
    <property type="evidence" value="ECO:0007669"/>
    <property type="project" value="UniProtKB-KW"/>
</dbReference>
<dbReference type="InterPro" id="IPR036025">
    <property type="entry name" value="RtcB-like_sf"/>
</dbReference>
<dbReference type="Proteomes" id="UP000011566">
    <property type="component" value="Unassembled WGS sequence"/>
</dbReference>
<comment type="catalytic activity">
    <reaction evidence="12">
        <text>a 3'-end 3'-phospho-ribonucleotide-RNA + a 5'-end dephospho-ribonucleoside-RNA + GTP = a ribonucleotidyl-ribonucleotide-RNA + GMP + diphosphate</text>
        <dbReference type="Rhea" id="RHEA:68076"/>
        <dbReference type="Rhea" id="RHEA-COMP:10463"/>
        <dbReference type="Rhea" id="RHEA-COMP:13936"/>
        <dbReference type="Rhea" id="RHEA-COMP:17355"/>
        <dbReference type="ChEBI" id="CHEBI:33019"/>
        <dbReference type="ChEBI" id="CHEBI:37565"/>
        <dbReference type="ChEBI" id="CHEBI:58115"/>
        <dbReference type="ChEBI" id="CHEBI:83062"/>
        <dbReference type="ChEBI" id="CHEBI:138284"/>
        <dbReference type="ChEBI" id="CHEBI:173118"/>
        <dbReference type="EC" id="6.5.1.8"/>
    </reaction>
</comment>
<evidence type="ECO:0000256" key="9">
    <source>
        <dbReference type="ARBA" id="ARBA00030221"/>
    </source>
</evidence>
<feature type="binding site" evidence="15">
    <location>
        <begin position="371"/>
        <end position="374"/>
    </location>
    <ligand>
        <name>GMP</name>
        <dbReference type="ChEBI" id="CHEBI:58115"/>
    </ligand>
</feature>
<evidence type="ECO:0000256" key="11">
    <source>
        <dbReference type="ARBA" id="ARBA00045316"/>
    </source>
</evidence>
<evidence type="ECO:0000256" key="13">
    <source>
        <dbReference type="ARBA" id="ARBA00049514"/>
    </source>
</evidence>
<evidence type="ECO:0000256" key="17">
    <source>
        <dbReference type="SAM" id="MobiDB-lite"/>
    </source>
</evidence>
<keyword evidence="4" id="KW-0436">Ligase</keyword>
<evidence type="ECO:0000256" key="14">
    <source>
        <dbReference type="PIRSR" id="PIRSR601233-1"/>
    </source>
</evidence>
<dbReference type="PANTHER" id="PTHR43749">
    <property type="entry name" value="RNA-SPLICING LIGASE RTCB"/>
    <property type="match status" value="1"/>
</dbReference>
<evidence type="ECO:0000256" key="1">
    <source>
        <dbReference type="ARBA" id="ARBA00008071"/>
    </source>
</evidence>
<dbReference type="PATRIC" id="fig|1132509.6.peg.1279"/>
<sequence>MTTTIAGEHTTAEVFLDETDLEDLTREQIQEMVDHEAFTEPVRVMPDAHPGAGCVIGFTMPLADKVVPNVVGVDIGCGMLAVQLDSEPDLTEEEIDDRIRETIPMGWHAHDDQTYHVGDDFPWAETTTKVERLQAGRDTDFAFDGYDLDYFEELCEKAGVDLNKAINQVGTLGGGNHFIEVAESDRTGNWWLVFHSGSRALGNSVADYWQTEATERRNATALDPIPPDDLPEEVRDAGGTPADVTDGTGRRIDMDRAAAFCRERFEGGEIEANVNRLRQVHHDRQEDFEADRNTDLDYLEGEAAHGYLVDMAFCQTYAWENRRWMARLVTDALGVGVADSIHSPHNLIDFEDLVIRKGATRAHEGERLIVPYNMGEGSVVLRGKGNPEWNRSAPHGTGRSGSRRWAKKEFTMDEFEAAMDGVFSTSVNKNTIDESPMAYKDPATVESRIDETGAVVDRLRPVINCKADW</sequence>
<dbReference type="GO" id="GO:0006281">
    <property type="term" value="P:DNA repair"/>
    <property type="evidence" value="ECO:0007669"/>
    <property type="project" value="TreeGrafter"/>
</dbReference>
<evidence type="ECO:0000313" key="18">
    <source>
        <dbReference type="EMBL" id="EMA39995.1"/>
    </source>
</evidence>
<dbReference type="GO" id="GO:0042245">
    <property type="term" value="P:RNA repair"/>
    <property type="evidence" value="ECO:0007669"/>
    <property type="project" value="TreeGrafter"/>
</dbReference>
<feature type="region of interest" description="Disordered" evidence="17">
    <location>
        <begin position="384"/>
        <end position="403"/>
    </location>
</feature>
<dbReference type="AlphaFoldDB" id="M0M6L5"/>
<dbReference type="EMBL" id="AOMB01000014">
    <property type="protein sequence ID" value="EMA39995.1"/>
    <property type="molecule type" value="Genomic_DNA"/>
</dbReference>
<dbReference type="eggNOG" id="arCOG04246">
    <property type="taxonomic scope" value="Archaea"/>
</dbReference>
<name>M0M6L5_9EURY</name>
<feature type="binding site" evidence="16">
    <location>
        <position position="177"/>
    </location>
    <ligand>
        <name>Mn(2+)</name>
        <dbReference type="ChEBI" id="CHEBI:29035"/>
        <label>1</label>
    </ligand>
</feature>
<proteinExistence type="inferred from homology"/>
<evidence type="ECO:0000256" key="8">
    <source>
        <dbReference type="ARBA" id="ARBA00023211"/>
    </source>
</evidence>
<feature type="binding site" evidence="15">
    <location>
        <begin position="176"/>
        <end position="180"/>
    </location>
    <ligand>
        <name>GMP</name>
        <dbReference type="ChEBI" id="CHEBI:58115"/>
    </ligand>
</feature>
<dbReference type="GO" id="GO:0006396">
    <property type="term" value="P:RNA processing"/>
    <property type="evidence" value="ECO:0007669"/>
    <property type="project" value="InterPro"/>
</dbReference>
<evidence type="ECO:0000256" key="4">
    <source>
        <dbReference type="ARBA" id="ARBA00022598"/>
    </source>
</evidence>
<evidence type="ECO:0000256" key="3">
    <source>
        <dbReference type="ARBA" id="ARBA00012726"/>
    </source>
</evidence>
<evidence type="ECO:0000256" key="7">
    <source>
        <dbReference type="ARBA" id="ARBA00023134"/>
    </source>
</evidence>
<gene>
    <name evidence="18" type="ORF">C447_05568</name>
</gene>
<feature type="binding site" evidence="15">
    <location>
        <position position="378"/>
    </location>
    <ligand>
        <name>GMP</name>
        <dbReference type="ChEBI" id="CHEBI:58115"/>
    </ligand>
</feature>
<evidence type="ECO:0000256" key="5">
    <source>
        <dbReference type="ARBA" id="ARBA00022723"/>
    </source>
</evidence>
<evidence type="ECO:0000256" key="6">
    <source>
        <dbReference type="ARBA" id="ARBA00022741"/>
    </source>
</evidence>
<reference evidence="18 19" key="1">
    <citation type="journal article" date="2014" name="PLoS Genet.">
        <title>Phylogenetically driven sequencing of extremely halophilic archaea reveals strategies for static and dynamic osmo-response.</title>
        <authorList>
            <person name="Becker E.A."/>
            <person name="Seitzer P.M."/>
            <person name="Tritt A."/>
            <person name="Larsen D."/>
            <person name="Krusor M."/>
            <person name="Yao A.I."/>
            <person name="Wu D."/>
            <person name="Madern D."/>
            <person name="Eisen J.A."/>
            <person name="Darling A.E."/>
            <person name="Facciotti M.T."/>
        </authorList>
    </citation>
    <scope>NUCLEOTIDE SEQUENCE [LARGE SCALE GENOMIC DNA]</scope>
    <source>
        <strain evidence="18 19">100A6</strain>
    </source>
</reference>
<dbReference type="Pfam" id="PF01139">
    <property type="entry name" value="RtcB"/>
    <property type="match status" value="2"/>
</dbReference>
<dbReference type="OrthoDB" id="9887at2157"/>
<dbReference type="EC" id="6.5.1.8" evidence="3"/>
<dbReference type="SUPFAM" id="SSF103365">
    <property type="entry name" value="Hypothetical protein PH1602"/>
    <property type="match status" value="1"/>
</dbReference>
<feature type="binding site" evidence="16">
    <location>
        <position position="195"/>
    </location>
    <ligand>
        <name>Mn(2+)</name>
        <dbReference type="ChEBI" id="CHEBI:29035"/>
        <label>2</label>
    </ligand>
</feature>
<comment type="subunit">
    <text evidence="2">Monomer.</text>
</comment>
<keyword evidence="8 16" id="KW-0464">Manganese</keyword>
<dbReference type="Gene3D" id="3.90.1860.10">
    <property type="entry name" value="tRNA-splicing ligase RtcB"/>
    <property type="match status" value="2"/>
</dbReference>
<comment type="caution">
    <text evidence="18">The sequence shown here is derived from an EMBL/GenBank/DDBJ whole genome shotgun (WGS) entry which is preliminary data.</text>
</comment>
<accession>M0M6L5</accession>
<dbReference type="InterPro" id="IPR052915">
    <property type="entry name" value="RtcB-like"/>
</dbReference>
<dbReference type="GO" id="GO:0170057">
    <property type="term" value="F:RNA ligase (GTP) activity"/>
    <property type="evidence" value="ECO:0007669"/>
    <property type="project" value="UniProtKB-EC"/>
</dbReference>
<evidence type="ECO:0000256" key="2">
    <source>
        <dbReference type="ARBA" id="ARBA00011245"/>
    </source>
</evidence>
<comment type="function">
    <text evidence="11">Essential for tRNA splicing and maturation. Acts by directly joining spliced tRNA halves to mature-sized tRNAs. Joins RNA with 2',3'-cyclic-phosphate or 3'-phosphate ends to RNA with 5'-hydroxy ends.</text>
</comment>
<keyword evidence="7 15" id="KW-0342">GTP-binding</keyword>
<dbReference type="PANTHER" id="PTHR43749:SF2">
    <property type="entry name" value="RNA-SPLICING LIGASE RTCB"/>
    <property type="match status" value="1"/>
</dbReference>
<dbReference type="InterPro" id="IPR001233">
    <property type="entry name" value="RtcB"/>
</dbReference>
<comment type="catalytic activity">
    <reaction evidence="13">
        <text>a 3'-end 2',3'-cyclophospho-ribonucleotide-RNA + a 5'-end dephospho-ribonucleoside-RNA + GTP + H2O = a ribonucleotidyl-ribonucleotide-RNA + GMP + diphosphate + H(+)</text>
        <dbReference type="Rhea" id="RHEA:68080"/>
        <dbReference type="Rhea" id="RHEA-COMP:10464"/>
        <dbReference type="Rhea" id="RHEA-COMP:13936"/>
        <dbReference type="Rhea" id="RHEA-COMP:17355"/>
        <dbReference type="ChEBI" id="CHEBI:15377"/>
        <dbReference type="ChEBI" id="CHEBI:15378"/>
        <dbReference type="ChEBI" id="CHEBI:33019"/>
        <dbReference type="ChEBI" id="CHEBI:37565"/>
        <dbReference type="ChEBI" id="CHEBI:58115"/>
        <dbReference type="ChEBI" id="CHEBI:83064"/>
        <dbReference type="ChEBI" id="CHEBI:138284"/>
        <dbReference type="ChEBI" id="CHEBI:173118"/>
        <dbReference type="EC" id="6.5.1.8"/>
    </reaction>
</comment>
<keyword evidence="6 15" id="KW-0547">Nucleotide-binding</keyword>
<dbReference type="GO" id="GO:0030145">
    <property type="term" value="F:manganese ion binding"/>
    <property type="evidence" value="ECO:0007669"/>
    <property type="project" value="TreeGrafter"/>
</dbReference>
<evidence type="ECO:0000256" key="10">
    <source>
        <dbReference type="ARBA" id="ARBA00033766"/>
    </source>
</evidence>
<evidence type="ECO:0000256" key="15">
    <source>
        <dbReference type="PIRSR" id="PIRSR601233-2"/>
    </source>
</evidence>
<feature type="binding site" evidence="16">
    <location>
        <position position="74"/>
    </location>
    <ligand>
        <name>Mn(2+)</name>
        <dbReference type="ChEBI" id="CHEBI:29035"/>
        <label>1</label>
    </ligand>
</feature>